<evidence type="ECO:0000313" key="2">
    <source>
        <dbReference type="Proteomes" id="UP000601435"/>
    </source>
</evidence>
<proteinExistence type="predicted"/>
<dbReference type="OrthoDB" id="422461at2759"/>
<name>A0A812WEN6_9DINO</name>
<reference evidence="1" key="1">
    <citation type="submission" date="2021-02" db="EMBL/GenBank/DDBJ databases">
        <authorList>
            <person name="Dougan E. K."/>
            <person name="Rhodes N."/>
            <person name="Thang M."/>
            <person name="Chan C."/>
        </authorList>
    </citation>
    <scope>NUCLEOTIDE SEQUENCE</scope>
</reference>
<evidence type="ECO:0000313" key="1">
    <source>
        <dbReference type="EMBL" id="CAE7678629.1"/>
    </source>
</evidence>
<comment type="caution">
    <text evidence="1">The sequence shown here is derived from an EMBL/GenBank/DDBJ whole genome shotgun (WGS) entry which is preliminary data.</text>
</comment>
<feature type="non-terminal residue" evidence="1">
    <location>
        <position position="1"/>
    </location>
</feature>
<protein>
    <submittedName>
        <fullName evidence="1">Uncharacterized protein</fullName>
    </submittedName>
</protein>
<sequence>VMRHMRMMRRGMLSNDLELAMHSLEFRQTGAMCNVEEADAYWQTHPFVHAVSSTETQVQVMQAVKELKGLFLLVDVPLVLVRDVLLGWRRSCFAVPGKSGATVATFGPWLQDLGLSTVKKVLRAKGHQLDEDCPHGPTEPNCKLRARLHIDKRWVPVDLLLFRFLTLKA</sequence>
<dbReference type="Proteomes" id="UP000601435">
    <property type="component" value="Unassembled WGS sequence"/>
</dbReference>
<dbReference type="EMBL" id="CAJNJA010033390">
    <property type="protein sequence ID" value="CAE7678629.1"/>
    <property type="molecule type" value="Genomic_DNA"/>
</dbReference>
<gene>
    <name evidence="1" type="ORF">SNEC2469_LOCUS19493</name>
</gene>
<feature type="non-terminal residue" evidence="1">
    <location>
        <position position="169"/>
    </location>
</feature>
<organism evidence="1 2">
    <name type="scientific">Symbiodinium necroappetens</name>
    <dbReference type="NCBI Taxonomy" id="1628268"/>
    <lineage>
        <taxon>Eukaryota</taxon>
        <taxon>Sar</taxon>
        <taxon>Alveolata</taxon>
        <taxon>Dinophyceae</taxon>
        <taxon>Suessiales</taxon>
        <taxon>Symbiodiniaceae</taxon>
        <taxon>Symbiodinium</taxon>
    </lineage>
</organism>
<dbReference type="AlphaFoldDB" id="A0A812WEN6"/>
<accession>A0A812WEN6</accession>
<keyword evidence="2" id="KW-1185">Reference proteome</keyword>